<dbReference type="Proteomes" id="UP001343257">
    <property type="component" value="Unassembled WGS sequence"/>
</dbReference>
<dbReference type="Gene3D" id="3.40.50.2300">
    <property type="match status" value="2"/>
</dbReference>
<dbReference type="InterPro" id="IPR000843">
    <property type="entry name" value="HTH_LacI"/>
</dbReference>
<dbReference type="InterPro" id="IPR001387">
    <property type="entry name" value="Cro/C1-type_HTH"/>
</dbReference>
<dbReference type="PROSITE" id="PS00356">
    <property type="entry name" value="HTH_LACI_1"/>
    <property type="match status" value="1"/>
</dbReference>
<dbReference type="SMART" id="SM00354">
    <property type="entry name" value="HTH_LACI"/>
    <property type="match status" value="1"/>
</dbReference>
<gene>
    <name evidence="6" type="ORF">P9847_19295</name>
</gene>
<dbReference type="GO" id="GO:0003677">
    <property type="term" value="F:DNA binding"/>
    <property type="evidence" value="ECO:0007669"/>
    <property type="project" value="UniProtKB-KW"/>
</dbReference>
<evidence type="ECO:0000313" key="7">
    <source>
        <dbReference type="Proteomes" id="UP001343257"/>
    </source>
</evidence>
<evidence type="ECO:0000313" key="6">
    <source>
        <dbReference type="EMBL" id="MED5019452.1"/>
    </source>
</evidence>
<keyword evidence="7" id="KW-1185">Reference proteome</keyword>
<dbReference type="InterPro" id="IPR010982">
    <property type="entry name" value="Lambda_DNA-bd_dom_sf"/>
</dbReference>
<dbReference type="PROSITE" id="PS50943">
    <property type="entry name" value="HTH_CROC1"/>
    <property type="match status" value="1"/>
</dbReference>
<evidence type="ECO:0000256" key="1">
    <source>
        <dbReference type="ARBA" id="ARBA00023015"/>
    </source>
</evidence>
<feature type="domain" description="HTH cro/C1-type" evidence="5">
    <location>
        <begin position="5"/>
        <end position="49"/>
    </location>
</feature>
<keyword evidence="2 6" id="KW-0238">DNA-binding</keyword>
<dbReference type="CDD" id="cd01392">
    <property type="entry name" value="HTH_LacI"/>
    <property type="match status" value="1"/>
</dbReference>
<proteinExistence type="predicted"/>
<dbReference type="Pfam" id="PF00356">
    <property type="entry name" value="LacI"/>
    <property type="match status" value="1"/>
</dbReference>
<organism evidence="6 7">
    <name type="scientific">Paenibacillus chibensis</name>
    <dbReference type="NCBI Taxonomy" id="59846"/>
    <lineage>
        <taxon>Bacteria</taxon>
        <taxon>Bacillati</taxon>
        <taxon>Bacillota</taxon>
        <taxon>Bacilli</taxon>
        <taxon>Bacillales</taxon>
        <taxon>Paenibacillaceae</taxon>
        <taxon>Paenibacillus</taxon>
    </lineage>
</organism>
<dbReference type="Pfam" id="PF13377">
    <property type="entry name" value="Peripla_BP_3"/>
    <property type="match status" value="1"/>
</dbReference>
<dbReference type="Gene3D" id="1.10.260.40">
    <property type="entry name" value="lambda repressor-like DNA-binding domains"/>
    <property type="match status" value="1"/>
</dbReference>
<evidence type="ECO:0000259" key="4">
    <source>
        <dbReference type="PROSITE" id="PS50932"/>
    </source>
</evidence>
<dbReference type="SUPFAM" id="SSF53822">
    <property type="entry name" value="Periplasmic binding protein-like I"/>
    <property type="match status" value="1"/>
</dbReference>
<accession>A0ABU6PYQ0</accession>
<comment type="caution">
    <text evidence="6">The sequence shown here is derived from an EMBL/GenBank/DDBJ whole genome shotgun (WGS) entry which is preliminary data.</text>
</comment>
<sequence>MKRTTIKDVAERAGVSTAAVSYVLNGREHKVSGDTLAKIQEAISELNYIPDYSARSLASKRSSLIGVVIPQTEDQKRLLLENPFYSDLICGIESELRQHGYHMLISGVDKGQSYLDLTMQRNLDGAVIMGIYQESFYDELKKVDIPIVLIDSYINDDHFKKIRIDDELGGYLATRHLIENGHVNIGLVTGMIRKDGVVEKRYLGYKRALQEANLFYDHDLVFEGQVSYEYGLEAGKQIAARGGGMTAAFVTSDMMAFGVINGLRQQGLQVPDDISVIGFDDISLAGIFHPNLTTVHQDIKARGIAAAKHLIEVLDGKENLDQGVTLQPISVIERETVRRMNEGKGV</sequence>
<dbReference type="PANTHER" id="PTHR30146">
    <property type="entry name" value="LACI-RELATED TRANSCRIPTIONAL REPRESSOR"/>
    <property type="match status" value="1"/>
</dbReference>
<name>A0ABU6PYQ0_9BACL</name>
<dbReference type="RefSeq" id="WP_328280441.1">
    <property type="nucleotide sequence ID" value="NZ_JARTLD010000048.1"/>
</dbReference>
<evidence type="ECO:0000256" key="2">
    <source>
        <dbReference type="ARBA" id="ARBA00023125"/>
    </source>
</evidence>
<dbReference type="CDD" id="cd06267">
    <property type="entry name" value="PBP1_LacI_sugar_binding-like"/>
    <property type="match status" value="1"/>
</dbReference>
<reference evidence="6 7" key="1">
    <citation type="submission" date="2023-03" db="EMBL/GenBank/DDBJ databases">
        <title>Bacillus Genome Sequencing.</title>
        <authorList>
            <person name="Dunlap C."/>
        </authorList>
    </citation>
    <scope>NUCLEOTIDE SEQUENCE [LARGE SCALE GENOMIC DNA]</scope>
    <source>
        <strain evidence="6 7">NRS-52</strain>
    </source>
</reference>
<evidence type="ECO:0000256" key="3">
    <source>
        <dbReference type="ARBA" id="ARBA00023163"/>
    </source>
</evidence>
<keyword evidence="1" id="KW-0805">Transcription regulation</keyword>
<protein>
    <submittedName>
        <fullName evidence="6">LacI family DNA-binding transcriptional regulator</fullName>
    </submittedName>
</protein>
<feature type="domain" description="HTH lacI-type" evidence="4">
    <location>
        <begin position="4"/>
        <end position="59"/>
    </location>
</feature>
<dbReference type="PROSITE" id="PS50932">
    <property type="entry name" value="HTH_LACI_2"/>
    <property type="match status" value="1"/>
</dbReference>
<dbReference type="PANTHER" id="PTHR30146:SF24">
    <property type="entry name" value="XYLOSE OPERON REGULATORY PROTEIN"/>
    <property type="match status" value="1"/>
</dbReference>
<dbReference type="SUPFAM" id="SSF47413">
    <property type="entry name" value="lambda repressor-like DNA-binding domains"/>
    <property type="match status" value="1"/>
</dbReference>
<keyword evidence="3" id="KW-0804">Transcription</keyword>
<evidence type="ECO:0000259" key="5">
    <source>
        <dbReference type="PROSITE" id="PS50943"/>
    </source>
</evidence>
<dbReference type="EMBL" id="JARTLD010000048">
    <property type="protein sequence ID" value="MED5019452.1"/>
    <property type="molecule type" value="Genomic_DNA"/>
</dbReference>
<dbReference type="InterPro" id="IPR028082">
    <property type="entry name" value="Peripla_BP_I"/>
</dbReference>
<dbReference type="InterPro" id="IPR046335">
    <property type="entry name" value="LacI/GalR-like_sensor"/>
</dbReference>